<feature type="non-terminal residue" evidence="1">
    <location>
        <position position="1"/>
    </location>
</feature>
<dbReference type="AlphaFoldDB" id="A0A699KBU6"/>
<comment type="caution">
    <text evidence="1">The sequence shown here is derived from an EMBL/GenBank/DDBJ whole genome shotgun (WGS) entry which is preliminary data.</text>
</comment>
<keyword evidence="1" id="KW-0808">Transferase</keyword>
<accession>A0A699KBU6</accession>
<dbReference type="EMBL" id="BKCJ010490010">
    <property type="protein sequence ID" value="GFA79838.1"/>
    <property type="molecule type" value="Genomic_DNA"/>
</dbReference>
<proteinExistence type="predicted"/>
<gene>
    <name evidence="1" type="ORF">Tci_651810</name>
</gene>
<protein>
    <submittedName>
        <fullName evidence="1">RNA-directed DNA polymerase, eukaryota</fullName>
    </submittedName>
</protein>
<reference evidence="1" key="1">
    <citation type="journal article" date="2019" name="Sci. Rep.">
        <title>Draft genome of Tanacetum cinerariifolium, the natural source of mosquito coil.</title>
        <authorList>
            <person name="Yamashiro T."/>
            <person name="Shiraishi A."/>
            <person name="Satake H."/>
            <person name="Nakayama K."/>
        </authorList>
    </citation>
    <scope>NUCLEOTIDE SEQUENCE</scope>
</reference>
<evidence type="ECO:0000313" key="1">
    <source>
        <dbReference type="EMBL" id="GFA79838.1"/>
    </source>
</evidence>
<sequence>VAEKLQHSVDTSFRRPVRGGSESAQLESLSELIEGVILSNSCDRWFWDMNGSGSYRVKDVRNMLDDFLLPKDEVATRWLPHLLIKLNVFAWRLYLDRLPTKSNLIRRGIQVIFTILCFSDTGLTCSYLPIRIHQSSESLDFEVLIVGYEHVVMNCGSAGNRFGWINLQIRED</sequence>
<organism evidence="1">
    <name type="scientific">Tanacetum cinerariifolium</name>
    <name type="common">Dalmatian daisy</name>
    <name type="synonym">Chrysanthemum cinerariifolium</name>
    <dbReference type="NCBI Taxonomy" id="118510"/>
    <lineage>
        <taxon>Eukaryota</taxon>
        <taxon>Viridiplantae</taxon>
        <taxon>Streptophyta</taxon>
        <taxon>Embryophyta</taxon>
        <taxon>Tracheophyta</taxon>
        <taxon>Spermatophyta</taxon>
        <taxon>Magnoliopsida</taxon>
        <taxon>eudicotyledons</taxon>
        <taxon>Gunneridae</taxon>
        <taxon>Pentapetalae</taxon>
        <taxon>asterids</taxon>
        <taxon>campanulids</taxon>
        <taxon>Asterales</taxon>
        <taxon>Asteraceae</taxon>
        <taxon>Asteroideae</taxon>
        <taxon>Anthemideae</taxon>
        <taxon>Anthemidinae</taxon>
        <taxon>Tanacetum</taxon>
    </lineage>
</organism>
<keyword evidence="1" id="KW-0695">RNA-directed DNA polymerase</keyword>
<name>A0A699KBU6_TANCI</name>
<dbReference type="GO" id="GO:0003964">
    <property type="term" value="F:RNA-directed DNA polymerase activity"/>
    <property type="evidence" value="ECO:0007669"/>
    <property type="project" value="UniProtKB-KW"/>
</dbReference>
<keyword evidence="1" id="KW-0548">Nucleotidyltransferase</keyword>